<sequence>IHGAMFDNVNLSNATLPAVQMLLTNAILPNGSYTDSSVVNDIKQIVTNNDGDFTKSINRIAELLTVPITSIVTQRLEQLELKIDDLERRSRSHNLRFHGIKEEENPKEQIVETAKCMNVEVAHFTGGVRDGKRGVIACFYSSEMCMELLKKRKKLQQPQGRKYVVFEDCKQRTMGLYNKMRTKLSDGKKFHVYIRNGRVLYRSELKSKARLIETEKDTEEIINIG</sequence>
<dbReference type="AlphaFoldDB" id="A0A816BIL8"/>
<dbReference type="EMBL" id="CAJNOQ010037922">
    <property type="protein sequence ID" value="CAF1610366.1"/>
    <property type="molecule type" value="Genomic_DNA"/>
</dbReference>
<name>A0A816BIL8_9BILA</name>
<evidence type="ECO:0000313" key="2">
    <source>
        <dbReference type="EMBL" id="CAF1610366.1"/>
    </source>
</evidence>
<dbReference type="OrthoDB" id="8843611at2759"/>
<proteinExistence type="predicted"/>
<evidence type="ECO:0000313" key="4">
    <source>
        <dbReference type="Proteomes" id="UP000663829"/>
    </source>
</evidence>
<dbReference type="EMBL" id="CAJOBC010104656">
    <property type="protein sequence ID" value="CAF4493101.1"/>
    <property type="molecule type" value="Genomic_DNA"/>
</dbReference>
<dbReference type="Proteomes" id="UP000663829">
    <property type="component" value="Unassembled WGS sequence"/>
</dbReference>
<evidence type="ECO:0000256" key="1">
    <source>
        <dbReference type="SAM" id="Coils"/>
    </source>
</evidence>
<keyword evidence="1" id="KW-0175">Coiled coil</keyword>
<keyword evidence="4" id="KW-1185">Reference proteome</keyword>
<evidence type="ECO:0000313" key="3">
    <source>
        <dbReference type="EMBL" id="CAF4493101.1"/>
    </source>
</evidence>
<accession>A0A816BIL8</accession>
<comment type="caution">
    <text evidence="2">The sequence shown here is derived from an EMBL/GenBank/DDBJ whole genome shotgun (WGS) entry which is preliminary data.</text>
</comment>
<protein>
    <submittedName>
        <fullName evidence="2">Uncharacterized protein</fullName>
    </submittedName>
</protein>
<reference evidence="2" key="1">
    <citation type="submission" date="2021-02" db="EMBL/GenBank/DDBJ databases">
        <authorList>
            <person name="Nowell W R."/>
        </authorList>
    </citation>
    <scope>NUCLEOTIDE SEQUENCE</scope>
</reference>
<organism evidence="2 4">
    <name type="scientific">Didymodactylos carnosus</name>
    <dbReference type="NCBI Taxonomy" id="1234261"/>
    <lineage>
        <taxon>Eukaryota</taxon>
        <taxon>Metazoa</taxon>
        <taxon>Spiralia</taxon>
        <taxon>Gnathifera</taxon>
        <taxon>Rotifera</taxon>
        <taxon>Eurotatoria</taxon>
        <taxon>Bdelloidea</taxon>
        <taxon>Philodinida</taxon>
        <taxon>Philodinidae</taxon>
        <taxon>Didymodactylos</taxon>
    </lineage>
</organism>
<feature type="coiled-coil region" evidence="1">
    <location>
        <begin position="69"/>
        <end position="96"/>
    </location>
</feature>
<feature type="non-terminal residue" evidence="2">
    <location>
        <position position="1"/>
    </location>
</feature>
<dbReference type="Proteomes" id="UP000681722">
    <property type="component" value="Unassembled WGS sequence"/>
</dbReference>
<gene>
    <name evidence="2" type="ORF">GPM918_LOCUS43045</name>
    <name evidence="3" type="ORF">SRO942_LOCUS44435</name>
</gene>